<protein>
    <submittedName>
        <fullName evidence="5">Glycosyl transferase family 2</fullName>
    </submittedName>
</protein>
<reference evidence="5 6" key="1">
    <citation type="submission" date="2018-05" db="EMBL/GenBank/DDBJ databases">
        <title>Genomic Encyclopedia of Type Strains, Phase IV (KMG-IV): sequencing the most valuable type-strain genomes for metagenomic binning, comparative biology and taxonomic classification.</title>
        <authorList>
            <person name="Goeker M."/>
        </authorList>
    </citation>
    <scope>NUCLEOTIDE SEQUENCE [LARGE SCALE GENOMIC DNA]</scope>
    <source>
        <strain evidence="5 6">DSM 44717</strain>
    </source>
</reference>
<organism evidence="5 6">
    <name type="scientific">Nocardia neocaledoniensis</name>
    <dbReference type="NCBI Taxonomy" id="236511"/>
    <lineage>
        <taxon>Bacteria</taxon>
        <taxon>Bacillati</taxon>
        <taxon>Actinomycetota</taxon>
        <taxon>Actinomycetes</taxon>
        <taxon>Mycobacteriales</taxon>
        <taxon>Nocardiaceae</taxon>
        <taxon>Nocardia</taxon>
    </lineage>
</organism>
<evidence type="ECO:0000259" key="4">
    <source>
        <dbReference type="Pfam" id="PF00535"/>
    </source>
</evidence>
<proteinExistence type="inferred from homology"/>
<dbReference type="AlphaFoldDB" id="A0A317NRG3"/>
<dbReference type="RefSeq" id="WP_110037261.1">
    <property type="nucleotide sequence ID" value="NZ_QGTL01000003.1"/>
</dbReference>
<feature type="domain" description="Glycosyltransferase 2-like" evidence="4">
    <location>
        <begin position="6"/>
        <end position="114"/>
    </location>
</feature>
<dbReference type="Gene3D" id="3.90.550.10">
    <property type="entry name" value="Spore Coat Polysaccharide Biosynthesis Protein SpsA, Chain A"/>
    <property type="match status" value="1"/>
</dbReference>
<evidence type="ECO:0000256" key="1">
    <source>
        <dbReference type="ARBA" id="ARBA00006739"/>
    </source>
</evidence>
<comment type="caution">
    <text evidence="5">The sequence shown here is derived from an EMBL/GenBank/DDBJ whole genome shotgun (WGS) entry which is preliminary data.</text>
</comment>
<dbReference type="GO" id="GO:0016757">
    <property type="term" value="F:glycosyltransferase activity"/>
    <property type="evidence" value="ECO:0007669"/>
    <property type="project" value="UniProtKB-KW"/>
</dbReference>
<gene>
    <name evidence="5" type="ORF">DFR69_103439</name>
</gene>
<dbReference type="InterPro" id="IPR029044">
    <property type="entry name" value="Nucleotide-diphossugar_trans"/>
</dbReference>
<accession>A0A317NRG3</accession>
<name>A0A317NRG3_9NOCA</name>
<evidence type="ECO:0000256" key="3">
    <source>
        <dbReference type="ARBA" id="ARBA00022679"/>
    </source>
</evidence>
<keyword evidence="6" id="KW-1185">Reference proteome</keyword>
<dbReference type="PANTHER" id="PTHR43685">
    <property type="entry name" value="GLYCOSYLTRANSFERASE"/>
    <property type="match status" value="1"/>
</dbReference>
<keyword evidence="2" id="KW-0328">Glycosyltransferase</keyword>
<dbReference type="InterPro" id="IPR001173">
    <property type="entry name" value="Glyco_trans_2-like"/>
</dbReference>
<dbReference type="Pfam" id="PF00535">
    <property type="entry name" value="Glycos_transf_2"/>
    <property type="match status" value="1"/>
</dbReference>
<dbReference type="EMBL" id="QGTL01000003">
    <property type="protein sequence ID" value="PWV77839.1"/>
    <property type="molecule type" value="Genomic_DNA"/>
</dbReference>
<sequence>MNRTVSVITATYRPVAEYLDAAYKSLVAQELPDGWSWEWIVQEDGTTGAAVPMLPNDSRIRPGVGRHGGPGVCRSLALARSVGTFVKVLDSDDQLTPGTLARDIEALTQPGVGWTTSRVLDYLPDGTTVGFDQDPEDGRLRSGVVLDHWRRNDFRAQVHPASLCIRRDLLLAAGGWMALPASEDVGLLLAADALADGWFNAEPGLLYRKWDGQMTAHPTHVDPTERTARMHLIEERATSMHLTTTFDMEAQRV</sequence>
<comment type="similarity">
    <text evidence="1">Belongs to the glycosyltransferase 2 family.</text>
</comment>
<evidence type="ECO:0000313" key="5">
    <source>
        <dbReference type="EMBL" id="PWV77839.1"/>
    </source>
</evidence>
<evidence type="ECO:0000256" key="2">
    <source>
        <dbReference type="ARBA" id="ARBA00022676"/>
    </source>
</evidence>
<dbReference type="SUPFAM" id="SSF53448">
    <property type="entry name" value="Nucleotide-diphospho-sugar transferases"/>
    <property type="match status" value="1"/>
</dbReference>
<evidence type="ECO:0000313" key="6">
    <source>
        <dbReference type="Proteomes" id="UP000246410"/>
    </source>
</evidence>
<dbReference type="PANTHER" id="PTHR43685:SF5">
    <property type="entry name" value="GLYCOSYLTRANSFERASE EPSE-RELATED"/>
    <property type="match status" value="1"/>
</dbReference>
<dbReference type="Proteomes" id="UP000246410">
    <property type="component" value="Unassembled WGS sequence"/>
</dbReference>
<keyword evidence="3 5" id="KW-0808">Transferase</keyword>
<dbReference type="InterPro" id="IPR050834">
    <property type="entry name" value="Glycosyltransf_2"/>
</dbReference>